<keyword evidence="5" id="KW-0175">Coiled coil</keyword>
<dbReference type="InterPro" id="IPR018163">
    <property type="entry name" value="Thr/Ala-tRNA-synth_IIc_edit"/>
</dbReference>
<keyword evidence="8" id="KW-1185">Reference proteome</keyword>
<dbReference type="Gene3D" id="3.10.310.40">
    <property type="match status" value="1"/>
</dbReference>
<protein>
    <submittedName>
        <fullName evidence="7">Alanyl-tRNA editing protein</fullName>
    </submittedName>
</protein>
<keyword evidence="3" id="KW-0479">Metal-binding</keyword>
<dbReference type="InterPro" id="IPR018165">
    <property type="entry name" value="Ala-tRNA-synth_IIc_core"/>
</dbReference>
<feature type="domain" description="Alanyl-transfer RNA synthetases family profile" evidence="6">
    <location>
        <begin position="1"/>
        <end position="236"/>
    </location>
</feature>
<dbReference type="PANTHER" id="PTHR43462">
    <property type="entry name" value="ALANYL-TRNA EDITING PROTEIN"/>
    <property type="match status" value="1"/>
</dbReference>
<dbReference type="InterPro" id="IPR009000">
    <property type="entry name" value="Transl_B-barrel_sf"/>
</dbReference>
<dbReference type="InterPro" id="IPR051335">
    <property type="entry name" value="Alanyl-tRNA_Editing_Enzymes"/>
</dbReference>
<evidence type="ECO:0000256" key="2">
    <source>
        <dbReference type="ARBA" id="ARBA00004496"/>
    </source>
</evidence>
<dbReference type="PANTHER" id="PTHR43462:SF1">
    <property type="entry name" value="ALANYL-TRNA EDITING PROTEIN AARSD1"/>
    <property type="match status" value="1"/>
</dbReference>
<dbReference type="Proteomes" id="UP001518925">
    <property type="component" value="Unassembled WGS sequence"/>
</dbReference>
<evidence type="ECO:0000313" key="8">
    <source>
        <dbReference type="Proteomes" id="UP001518925"/>
    </source>
</evidence>
<dbReference type="Gene3D" id="2.40.30.130">
    <property type="match status" value="1"/>
</dbReference>
<dbReference type="Pfam" id="PF02272">
    <property type="entry name" value="DHHA1"/>
    <property type="match status" value="1"/>
</dbReference>
<organism evidence="7 8">
    <name type="scientific">Bacillus suaedaesalsae</name>
    <dbReference type="NCBI Taxonomy" id="2810349"/>
    <lineage>
        <taxon>Bacteria</taxon>
        <taxon>Bacillati</taxon>
        <taxon>Bacillota</taxon>
        <taxon>Bacilli</taxon>
        <taxon>Bacillales</taxon>
        <taxon>Bacillaceae</taxon>
        <taxon>Bacillus</taxon>
    </lineage>
</organism>
<evidence type="ECO:0000259" key="6">
    <source>
        <dbReference type="PROSITE" id="PS50860"/>
    </source>
</evidence>
<dbReference type="InterPro" id="IPR012947">
    <property type="entry name" value="tRNA_SAD"/>
</dbReference>
<keyword evidence="4" id="KW-0862">Zinc</keyword>
<sequence>MTTKLYYEDAYQRSFSSNIVKQEQDNNGNLYITLEETAFYPTGGGQPYDKGTLNGVTVLGVEEVDGEIRHYVDRVLEGNKVDGVIDWERRFDHMQQHAGQHILSAAFVEQYGFETVSFHLGQETLTIDIQTEQLTEEQASIVEDLANQIILENRLIETKWVTEEEALQYPLRKKLAVTDDVRLVIIPNFDYNGCGGTHPNATGQVSAIKIVGWEKQKKNTRVEFVCGYRVLKQLKNKNKVVTEVGRLLSAPELEVTATVKRLLDQGKAMEKTIDDLRDQLLQFEAQTLINNAKDGYVSEVLQNRTMQELQKLARIVTGLDERIVTIFVTENSDKQQIVVARGKSTSGSMKTLINDILPSINGKGGGNDLMAQGGGEVGNTSNEQLLEFAVQKAKSLVVGIS</sequence>
<dbReference type="InterPro" id="IPR003156">
    <property type="entry name" value="DHHA1_dom"/>
</dbReference>
<dbReference type="EMBL" id="JAFELM010000013">
    <property type="protein sequence ID" value="MBM6616516.1"/>
    <property type="molecule type" value="Genomic_DNA"/>
</dbReference>
<dbReference type="Gene3D" id="3.30.980.10">
    <property type="entry name" value="Threonyl-trna Synthetase, Chain A, domain 2"/>
    <property type="match status" value="1"/>
</dbReference>
<accession>A0ABS2DDL2</accession>
<dbReference type="SUPFAM" id="SSF55186">
    <property type="entry name" value="ThrRS/AlaRS common domain"/>
    <property type="match status" value="1"/>
</dbReference>
<comment type="cofactor">
    <cofactor evidence="1">
        <name>Zn(2+)</name>
        <dbReference type="ChEBI" id="CHEBI:29105"/>
    </cofactor>
</comment>
<comment type="subcellular location">
    <subcellularLocation>
        <location evidence="2">Cytoplasm</location>
    </subcellularLocation>
</comment>
<dbReference type="Pfam" id="PF07973">
    <property type="entry name" value="tRNA_SAD"/>
    <property type="match status" value="1"/>
</dbReference>
<comment type="caution">
    <text evidence="7">The sequence shown here is derived from an EMBL/GenBank/DDBJ whole genome shotgun (WGS) entry which is preliminary data.</text>
</comment>
<reference evidence="7 8" key="1">
    <citation type="submission" date="2021-02" db="EMBL/GenBank/DDBJ databases">
        <title>Bacillus sp. RD4P76, an endophyte from a halophyte.</title>
        <authorList>
            <person name="Sun J.-Q."/>
        </authorList>
    </citation>
    <scope>NUCLEOTIDE SEQUENCE [LARGE SCALE GENOMIC DNA]</scope>
    <source>
        <strain evidence="7 8">RD4P76</strain>
    </source>
</reference>
<name>A0ABS2DDL2_9BACI</name>
<evidence type="ECO:0000256" key="3">
    <source>
        <dbReference type="ARBA" id="ARBA00022723"/>
    </source>
</evidence>
<evidence type="ECO:0000313" key="7">
    <source>
        <dbReference type="EMBL" id="MBM6616516.1"/>
    </source>
</evidence>
<proteinExistence type="predicted"/>
<dbReference type="SMART" id="SM00863">
    <property type="entry name" value="tRNA_SAD"/>
    <property type="match status" value="1"/>
</dbReference>
<dbReference type="SUPFAM" id="SSF50447">
    <property type="entry name" value="Translation proteins"/>
    <property type="match status" value="1"/>
</dbReference>
<feature type="coiled-coil region" evidence="5">
    <location>
        <begin position="259"/>
        <end position="286"/>
    </location>
</feature>
<evidence type="ECO:0000256" key="5">
    <source>
        <dbReference type="SAM" id="Coils"/>
    </source>
</evidence>
<dbReference type="RefSeq" id="WP_204201905.1">
    <property type="nucleotide sequence ID" value="NZ_JAFELM010000013.1"/>
</dbReference>
<gene>
    <name evidence="7" type="ORF">JR050_02320</name>
</gene>
<evidence type="ECO:0000256" key="1">
    <source>
        <dbReference type="ARBA" id="ARBA00001947"/>
    </source>
</evidence>
<dbReference type="PROSITE" id="PS50860">
    <property type="entry name" value="AA_TRNA_LIGASE_II_ALA"/>
    <property type="match status" value="1"/>
</dbReference>
<evidence type="ECO:0000256" key="4">
    <source>
        <dbReference type="ARBA" id="ARBA00022833"/>
    </source>
</evidence>